<dbReference type="AlphaFoldDB" id="A0AA43TW88"/>
<dbReference type="PANTHER" id="PTHR47805">
    <property type="entry name" value="SAGA-ASSOCIATED FACTOR 73"/>
    <property type="match status" value="1"/>
</dbReference>
<proteinExistence type="predicted"/>
<dbReference type="InterPro" id="IPR037804">
    <property type="entry name" value="SGF73"/>
</dbReference>
<evidence type="ECO:0000259" key="2">
    <source>
        <dbReference type="PROSITE" id="PS51505"/>
    </source>
</evidence>
<dbReference type="GO" id="GO:1904802">
    <property type="term" value="P:RITS complex assembly"/>
    <property type="evidence" value="ECO:0007669"/>
    <property type="project" value="TreeGrafter"/>
</dbReference>
<feature type="compositionally biased region" description="Basic and acidic residues" evidence="1">
    <location>
        <begin position="69"/>
        <end position="139"/>
    </location>
</feature>
<dbReference type="GO" id="GO:0031048">
    <property type="term" value="P:regulatory ncRNA-mediated heterochromatin formation"/>
    <property type="evidence" value="ECO:0007669"/>
    <property type="project" value="TreeGrafter"/>
</dbReference>
<dbReference type="Gene3D" id="6.10.140.670">
    <property type="match status" value="1"/>
</dbReference>
<sequence>MASEEASRRDTAGGKKLPSKKEKLNGSVKLKKSIAKKTKPKDAESNATAGGTKSPSPSPSVVNGVSAKSGDDRPICKHCKKPVEQVHYESHVSHCLETKAENARKKKERKEAKAREAAAKAKEKEKQQAADKDKDKDGDSVMGGTAPAASQEDGDKAAADAPPSAVTSTSTKKPPSKSATKASQADGSSKKTKKRKADAEGNDNKEPKKKKLKKDEPPKPKLPKPKGPVNVEIQCGVPLDKEKGGYCARSLTCKSHSMGLKRAVPGRSLPYDQLLAMYQKKNQAKQQKALMEAQVGSAAVDDDAEGGVVDSEEERESVMKALGRWRPRPLEQVTTVPMRRRYGYVRIKEMLGNALAGGSQGKLFGPPPVGPVIGSEAVLDGVELVEAPSRKASTAGAAGGGGGGSAGGTGGVGGPGAGAGHAHPVPKGVAVPVRKGSVASSVGAA</sequence>
<feature type="compositionally biased region" description="Low complexity" evidence="1">
    <location>
        <begin position="159"/>
        <end position="183"/>
    </location>
</feature>
<feature type="compositionally biased region" description="Basic and acidic residues" evidence="1">
    <location>
        <begin position="197"/>
        <end position="206"/>
    </location>
</feature>
<protein>
    <submittedName>
        <fullName evidence="3">SAGA complex subunit Sgf73</fullName>
    </submittedName>
</protein>
<feature type="domain" description="SCA7" evidence="2">
    <location>
        <begin position="222"/>
        <end position="290"/>
    </location>
</feature>
<dbReference type="Proteomes" id="UP001161017">
    <property type="component" value="Unassembled WGS sequence"/>
</dbReference>
<dbReference type="EMBL" id="JAPUFD010000008">
    <property type="protein sequence ID" value="MDI1488835.1"/>
    <property type="molecule type" value="Genomic_DNA"/>
</dbReference>
<dbReference type="InterPro" id="IPR013243">
    <property type="entry name" value="SCA7_dom"/>
</dbReference>
<dbReference type="PROSITE" id="PS51505">
    <property type="entry name" value="SCA7"/>
    <property type="match status" value="1"/>
</dbReference>
<feature type="compositionally biased region" description="Basic residues" evidence="1">
    <location>
        <begin position="29"/>
        <end position="39"/>
    </location>
</feature>
<feature type="compositionally biased region" description="Gly residues" evidence="1">
    <location>
        <begin position="397"/>
        <end position="419"/>
    </location>
</feature>
<dbReference type="PANTHER" id="PTHR47805:SF1">
    <property type="entry name" value="SAGA-ASSOCIATED FACTOR 73"/>
    <property type="match status" value="1"/>
</dbReference>
<dbReference type="Pfam" id="PF08313">
    <property type="entry name" value="SCA7"/>
    <property type="match status" value="1"/>
</dbReference>
<accession>A0AA43TW88</accession>
<evidence type="ECO:0000256" key="1">
    <source>
        <dbReference type="SAM" id="MobiDB-lite"/>
    </source>
</evidence>
<keyword evidence="4" id="KW-1185">Reference proteome</keyword>
<evidence type="ECO:0000313" key="3">
    <source>
        <dbReference type="EMBL" id="MDI1488835.1"/>
    </source>
</evidence>
<organism evidence="3 4">
    <name type="scientific">Ramalina farinacea</name>
    <dbReference type="NCBI Taxonomy" id="258253"/>
    <lineage>
        <taxon>Eukaryota</taxon>
        <taxon>Fungi</taxon>
        <taxon>Dikarya</taxon>
        <taxon>Ascomycota</taxon>
        <taxon>Pezizomycotina</taxon>
        <taxon>Lecanoromycetes</taxon>
        <taxon>OSLEUM clade</taxon>
        <taxon>Lecanoromycetidae</taxon>
        <taxon>Lecanorales</taxon>
        <taxon>Lecanorineae</taxon>
        <taxon>Ramalinaceae</taxon>
        <taxon>Ramalina</taxon>
    </lineage>
</organism>
<dbReference type="GO" id="GO:0000124">
    <property type="term" value="C:SAGA complex"/>
    <property type="evidence" value="ECO:0007669"/>
    <property type="project" value="InterPro"/>
</dbReference>
<feature type="compositionally biased region" description="Basic and acidic residues" evidence="1">
    <location>
        <begin position="1"/>
        <end position="24"/>
    </location>
</feature>
<comment type="caution">
    <text evidence="3">The sequence shown here is derived from an EMBL/GenBank/DDBJ whole genome shotgun (WGS) entry which is preliminary data.</text>
</comment>
<dbReference type="GO" id="GO:0006357">
    <property type="term" value="P:regulation of transcription by RNA polymerase II"/>
    <property type="evidence" value="ECO:0007669"/>
    <property type="project" value="TreeGrafter"/>
</dbReference>
<name>A0AA43TW88_9LECA</name>
<reference evidence="3" key="1">
    <citation type="journal article" date="2023" name="Genome Biol. Evol.">
        <title>First Whole Genome Sequence and Flow Cytometry Genome Size Data for the Lichen-Forming Fungus Ramalina farinacea (Ascomycota).</title>
        <authorList>
            <person name="Llewellyn T."/>
            <person name="Mian S."/>
            <person name="Hill R."/>
            <person name="Leitch I.J."/>
            <person name="Gaya E."/>
        </authorList>
    </citation>
    <scope>NUCLEOTIDE SEQUENCE</scope>
    <source>
        <strain evidence="3">LIQ254RAFAR</strain>
    </source>
</reference>
<gene>
    <name evidence="3" type="primary">sgf73</name>
    <name evidence="3" type="ORF">OHK93_008111</name>
</gene>
<evidence type="ECO:0000313" key="4">
    <source>
        <dbReference type="Proteomes" id="UP001161017"/>
    </source>
</evidence>
<feature type="region of interest" description="Disordered" evidence="1">
    <location>
        <begin position="1"/>
        <end position="231"/>
    </location>
</feature>
<feature type="region of interest" description="Disordered" evidence="1">
    <location>
        <begin position="392"/>
        <end position="433"/>
    </location>
</feature>